<sequence length="244" mass="27334">MSPGEQAGPCLADTFALYRDEIDAFHDRRERLIKTSRDVTALSKKLIFHLHRSSNAATPDELAPLLAAAHTKLREISQMIIKCGIEEGLAASFGSPNDTMNRFERFLGGALEEWIEAVSFLHFLEHDALISYEEVQSLLVSDELQCVRVTPWRYLLGLCDLTGELMRYAINGIAGSDPLAKMERVLQMQHTIYSALEPLAALSGDICKKQHITLSSIRKVEEGMRTNSQSSCLYYACTLRRVCP</sequence>
<dbReference type="Gene3D" id="1.20.58.200">
    <property type="entry name" value="Translin, domain 2"/>
    <property type="match status" value="1"/>
</dbReference>
<dbReference type="EMBL" id="CP119894">
    <property type="protein sequence ID" value="WFD27000.1"/>
    <property type="molecule type" value="Genomic_DNA"/>
</dbReference>
<evidence type="ECO:0000256" key="3">
    <source>
        <dbReference type="ARBA" id="ARBA00005902"/>
    </source>
</evidence>
<comment type="similarity">
    <text evidence="3">Belongs to the translin family.</text>
</comment>
<dbReference type="GO" id="GO:0005737">
    <property type="term" value="C:cytoplasm"/>
    <property type="evidence" value="ECO:0007669"/>
    <property type="project" value="UniProtKB-SubCell"/>
</dbReference>
<dbReference type="Gene3D" id="1.20.58.190">
    <property type="entry name" value="Translin, domain 1"/>
    <property type="match status" value="1"/>
</dbReference>
<evidence type="ECO:0000256" key="2">
    <source>
        <dbReference type="ARBA" id="ARBA00004496"/>
    </source>
</evidence>
<dbReference type="InterPro" id="IPR016068">
    <property type="entry name" value="Translin_N"/>
</dbReference>
<dbReference type="SUPFAM" id="SSF74784">
    <property type="entry name" value="Translin"/>
    <property type="match status" value="1"/>
</dbReference>
<keyword evidence="5" id="KW-0539">Nucleus</keyword>
<dbReference type="InterPro" id="IPR036081">
    <property type="entry name" value="Translin_sf"/>
</dbReference>
<comment type="subcellular location">
    <subcellularLocation>
        <location evidence="2">Cytoplasm</location>
    </subcellularLocation>
    <subcellularLocation>
        <location evidence="1">Nucleus</location>
    </subcellularLocation>
</comment>
<dbReference type="InterPro" id="IPR016069">
    <property type="entry name" value="Translin_C"/>
</dbReference>
<gene>
    <name evidence="6" type="ORF">MNAN1_001992</name>
</gene>
<protein>
    <recommendedName>
        <fullName evidence="8">Translin-associated protein X</fullName>
    </recommendedName>
</protein>
<evidence type="ECO:0000256" key="5">
    <source>
        <dbReference type="ARBA" id="ARBA00023242"/>
    </source>
</evidence>
<dbReference type="PANTHER" id="PTHR10741">
    <property type="entry name" value="TRANSLIN AND TRANSLIN ASSOCIATED PROTEIN X"/>
    <property type="match status" value="1"/>
</dbReference>
<dbReference type="InterPro" id="IPR002848">
    <property type="entry name" value="Translin_fam"/>
</dbReference>
<dbReference type="AlphaFoldDB" id="A0AAF0EJC4"/>
<reference evidence="6" key="1">
    <citation type="submission" date="2023-03" db="EMBL/GenBank/DDBJ databases">
        <title>Mating type loci evolution in Malassezia.</title>
        <authorList>
            <person name="Coelho M.A."/>
        </authorList>
    </citation>
    <scope>NUCLEOTIDE SEQUENCE</scope>
    <source>
        <strain evidence="6">CBS 9557</strain>
    </source>
</reference>
<dbReference type="CDD" id="cd14820">
    <property type="entry name" value="TRAX"/>
    <property type="match status" value="1"/>
</dbReference>
<keyword evidence="7" id="KW-1185">Reference proteome</keyword>
<dbReference type="GO" id="GO:0005634">
    <property type="term" value="C:nucleus"/>
    <property type="evidence" value="ECO:0007669"/>
    <property type="project" value="UniProtKB-SubCell"/>
</dbReference>
<accession>A0AAF0EJC4</accession>
<dbReference type="GO" id="GO:0043565">
    <property type="term" value="F:sequence-specific DNA binding"/>
    <property type="evidence" value="ECO:0007669"/>
    <property type="project" value="InterPro"/>
</dbReference>
<evidence type="ECO:0000313" key="7">
    <source>
        <dbReference type="Proteomes" id="UP001213623"/>
    </source>
</evidence>
<name>A0AAF0EJC4_9BASI</name>
<keyword evidence="4" id="KW-0963">Cytoplasm</keyword>
<evidence type="ECO:0008006" key="8">
    <source>
        <dbReference type="Google" id="ProtNLM"/>
    </source>
</evidence>
<evidence type="ECO:0000256" key="1">
    <source>
        <dbReference type="ARBA" id="ARBA00004123"/>
    </source>
</evidence>
<organism evidence="6 7">
    <name type="scientific">Malassezia nana</name>
    <dbReference type="NCBI Taxonomy" id="180528"/>
    <lineage>
        <taxon>Eukaryota</taxon>
        <taxon>Fungi</taxon>
        <taxon>Dikarya</taxon>
        <taxon>Basidiomycota</taxon>
        <taxon>Ustilaginomycotina</taxon>
        <taxon>Malasseziomycetes</taxon>
        <taxon>Malasseziales</taxon>
        <taxon>Malasseziaceae</taxon>
        <taxon>Malassezia</taxon>
    </lineage>
</organism>
<dbReference type="Proteomes" id="UP001213623">
    <property type="component" value="Chromosome 3"/>
</dbReference>
<evidence type="ECO:0000313" key="6">
    <source>
        <dbReference type="EMBL" id="WFD27000.1"/>
    </source>
</evidence>
<dbReference type="Pfam" id="PF01997">
    <property type="entry name" value="Translin"/>
    <property type="match status" value="1"/>
</dbReference>
<proteinExistence type="inferred from homology"/>
<evidence type="ECO:0000256" key="4">
    <source>
        <dbReference type="ARBA" id="ARBA00022490"/>
    </source>
</evidence>